<reference evidence="9 10" key="1">
    <citation type="submission" date="2024-04" db="EMBL/GenBank/DDBJ databases">
        <title>Tritrichomonas musculus Genome.</title>
        <authorList>
            <person name="Alves-Ferreira E."/>
            <person name="Grigg M."/>
            <person name="Lorenzi H."/>
            <person name="Galac M."/>
        </authorList>
    </citation>
    <scope>NUCLEOTIDE SEQUENCE [LARGE SCALE GENOMIC DNA]</scope>
    <source>
        <strain evidence="9 10">EAF2021</strain>
    </source>
</reference>
<keyword evidence="6" id="KW-0547">Nucleotide-binding</keyword>
<protein>
    <recommendedName>
        <fullName evidence="6">Origin recognition complex subunit 1</fullName>
    </recommendedName>
</protein>
<evidence type="ECO:0000259" key="8">
    <source>
        <dbReference type="PROSITE" id="PS51038"/>
    </source>
</evidence>
<dbReference type="Proteomes" id="UP001470230">
    <property type="component" value="Unassembled WGS sequence"/>
</dbReference>
<evidence type="ECO:0000256" key="4">
    <source>
        <dbReference type="ARBA" id="ARBA00023125"/>
    </source>
</evidence>
<dbReference type="PROSITE" id="PS51038">
    <property type="entry name" value="BAH"/>
    <property type="match status" value="1"/>
</dbReference>
<feature type="region of interest" description="Disordered" evidence="7">
    <location>
        <begin position="1"/>
        <end position="164"/>
    </location>
</feature>
<comment type="subcellular location">
    <subcellularLocation>
        <location evidence="1 6">Nucleus</location>
    </subcellularLocation>
</comment>
<dbReference type="InterPro" id="IPR003593">
    <property type="entry name" value="AAA+_ATPase"/>
</dbReference>
<gene>
    <name evidence="9" type="ORF">M9Y10_006106</name>
</gene>
<dbReference type="Gene3D" id="2.30.30.490">
    <property type="match status" value="1"/>
</dbReference>
<evidence type="ECO:0000313" key="9">
    <source>
        <dbReference type="EMBL" id="KAK8875928.1"/>
    </source>
</evidence>
<dbReference type="SUPFAM" id="SSF52540">
    <property type="entry name" value="P-loop containing nucleoside triphosphate hydrolases"/>
    <property type="match status" value="1"/>
</dbReference>
<evidence type="ECO:0000256" key="3">
    <source>
        <dbReference type="ARBA" id="ARBA00022705"/>
    </source>
</evidence>
<keyword evidence="4 6" id="KW-0238">DNA-binding</keyword>
<comment type="similarity">
    <text evidence="2 6">Belongs to the ORC1 family.</text>
</comment>
<evidence type="ECO:0000256" key="1">
    <source>
        <dbReference type="ARBA" id="ARBA00004123"/>
    </source>
</evidence>
<dbReference type="InterPro" id="IPR001025">
    <property type="entry name" value="BAH_dom"/>
</dbReference>
<evidence type="ECO:0000256" key="6">
    <source>
        <dbReference type="RuleBase" id="RU365058"/>
    </source>
</evidence>
<dbReference type="EMBL" id="JAPFFF010000012">
    <property type="protein sequence ID" value="KAK8875928.1"/>
    <property type="molecule type" value="Genomic_DNA"/>
</dbReference>
<feature type="compositionally biased region" description="Basic and acidic residues" evidence="7">
    <location>
        <begin position="76"/>
        <end position="94"/>
    </location>
</feature>
<keyword evidence="5 6" id="KW-0539">Nucleus</keyword>
<dbReference type="InterPro" id="IPR027417">
    <property type="entry name" value="P-loop_NTPase"/>
</dbReference>
<proteinExistence type="inferred from homology"/>
<comment type="subunit">
    <text evidence="6">ORC is composed of six subunits.</text>
</comment>
<evidence type="ECO:0000313" key="10">
    <source>
        <dbReference type="Proteomes" id="UP001470230"/>
    </source>
</evidence>
<feature type="compositionally biased region" description="Basic and acidic residues" evidence="7">
    <location>
        <begin position="25"/>
        <end position="36"/>
    </location>
</feature>
<dbReference type="SMART" id="SM00439">
    <property type="entry name" value="BAH"/>
    <property type="match status" value="1"/>
</dbReference>
<feature type="compositionally biased region" description="Basic and acidic residues" evidence="7">
    <location>
        <begin position="1"/>
        <end position="15"/>
    </location>
</feature>
<keyword evidence="10" id="KW-1185">Reference proteome</keyword>
<name>A0ABR2JEG4_9EUKA</name>
<dbReference type="PANTHER" id="PTHR10763">
    <property type="entry name" value="CELL DIVISION CONTROL PROTEIN 6-RELATED"/>
    <property type="match status" value="1"/>
</dbReference>
<accession>A0ABR2JEG4</accession>
<keyword evidence="6" id="KW-0067">ATP-binding</keyword>
<comment type="caution">
    <text evidence="9">The sequence shown here is derived from an EMBL/GenBank/DDBJ whole genome shotgun (WGS) entry which is preliminary data.</text>
</comment>
<evidence type="ECO:0000256" key="2">
    <source>
        <dbReference type="ARBA" id="ARBA00008398"/>
    </source>
</evidence>
<dbReference type="CDD" id="cd00009">
    <property type="entry name" value="AAA"/>
    <property type="match status" value="1"/>
</dbReference>
<dbReference type="InterPro" id="IPR043151">
    <property type="entry name" value="BAH_sf"/>
</dbReference>
<dbReference type="InterPro" id="IPR050311">
    <property type="entry name" value="ORC1/CDC6"/>
</dbReference>
<dbReference type="InterPro" id="IPR054425">
    <property type="entry name" value="Cdc6_ORC1-like_ATPase_lid"/>
</dbReference>
<feature type="compositionally biased region" description="Basic and acidic residues" evidence="7">
    <location>
        <begin position="52"/>
        <end position="68"/>
    </location>
</feature>
<dbReference type="InterPro" id="IPR003959">
    <property type="entry name" value="ATPase_AAA_core"/>
</dbReference>
<keyword evidence="3 6" id="KW-0235">DNA replication</keyword>
<dbReference type="Gene3D" id="3.40.50.300">
    <property type="entry name" value="P-loop containing nucleotide triphosphate hydrolases"/>
    <property type="match status" value="1"/>
</dbReference>
<dbReference type="SMART" id="SM00382">
    <property type="entry name" value="AAA"/>
    <property type="match status" value="1"/>
</dbReference>
<dbReference type="Pfam" id="PF22606">
    <property type="entry name" value="Cdc6-ORC-like_ATPase_lid"/>
    <property type="match status" value="1"/>
</dbReference>
<evidence type="ECO:0000256" key="7">
    <source>
        <dbReference type="SAM" id="MobiDB-lite"/>
    </source>
</evidence>
<organism evidence="9 10">
    <name type="scientific">Tritrichomonas musculus</name>
    <dbReference type="NCBI Taxonomy" id="1915356"/>
    <lineage>
        <taxon>Eukaryota</taxon>
        <taxon>Metamonada</taxon>
        <taxon>Parabasalia</taxon>
        <taxon>Tritrichomonadida</taxon>
        <taxon>Tritrichomonadidae</taxon>
        <taxon>Tritrichomonas</taxon>
    </lineage>
</organism>
<dbReference type="Pfam" id="PF00004">
    <property type="entry name" value="AAA"/>
    <property type="match status" value="1"/>
</dbReference>
<dbReference type="Pfam" id="PF01426">
    <property type="entry name" value="BAH"/>
    <property type="match status" value="1"/>
</dbReference>
<dbReference type="PANTHER" id="PTHR10763:SF23">
    <property type="entry name" value="ORIGIN RECOGNITION COMPLEX SUBUNIT 1"/>
    <property type="match status" value="1"/>
</dbReference>
<feature type="compositionally biased region" description="Basic and acidic residues" evidence="7">
    <location>
        <begin position="121"/>
        <end position="164"/>
    </location>
</feature>
<comment type="function">
    <text evidence="6">Component of the origin recognition complex (ORC) that binds origins of replication. DNA-binding is ATP-dependent, however specific DNA sequences that define origins of replication have not been identified so far. ORC is required to assemble the pre-replication complex necessary to initiate DNA replication.</text>
</comment>
<evidence type="ECO:0000256" key="5">
    <source>
        <dbReference type="ARBA" id="ARBA00023242"/>
    </source>
</evidence>
<dbReference type="SUPFAM" id="SSF82061">
    <property type="entry name" value="BAH domain"/>
    <property type="match status" value="1"/>
</dbReference>
<feature type="domain" description="BAH" evidence="8">
    <location>
        <begin position="185"/>
        <end position="304"/>
    </location>
</feature>
<sequence length="707" mass="81354">MKKSENSKDKNKEIQEIPTTHMRTRSRDKQTADNTKHSAIISKTQKNSKRKSSIDNSKKRKPSVDGNKKRNSSVTDENKKRKSSIDDSKNRKSSVDNTNKTTRRKKKFEPDYEELATNNQSREDKHYKDYIKKLNEMRNSDKANKEGPTHDEIKQSDFPEPKFEGEGQLGVNGYRYYKKATIDGNSYQIGDSVLILTDEVDDTYIGKIVDMYVDRENNSIVKVLWYSRRYEFEKEAQRYIMQRELVLTEWSDEIPLDSIKSKCIIYDSPEPLGDDANKKHDSLTNTFFCNRGFIRQRQEFVALSTLNRLIKQTAMVVETVSGETKFDMARARLQLNFVTNVAGRQKEIDYVEKTLTGFLKRGGLGGCIYLSGVPGTGKTLVVREVMRRLASKELEGELPEFQFYEINCLRFESPREIYSELWKMLNYETVNPTTAQRALNDIFTTETSPFYIVVLVDEIDVLLTPQQNELYCLLEWSSLPNAKFIVIAVANLMDLESRLKPKIASRMGRSSIKFFAYKYEQLYEIIESRISDLDAFADSAIVLCARSISGNGGDARKALETCKRAIDLRKNRNDIVQAKDMSNALKQVQSIQAKEIINQITYFHKIFLTALLQAIKIGQKSSVPLREIIDRSLKISRQLNFPTIPNYQFNLIANQLITMNIVKGNKDGPVNASSSISLQTFDQELIFHLEKSEELKQFLPKLEVNYV</sequence>
<dbReference type="CDD" id="cd04370">
    <property type="entry name" value="BAH"/>
    <property type="match status" value="1"/>
</dbReference>